<accession>A0A0F8XEM1</accession>
<reference evidence="1" key="1">
    <citation type="journal article" date="2015" name="Nature">
        <title>Complex archaea that bridge the gap between prokaryotes and eukaryotes.</title>
        <authorList>
            <person name="Spang A."/>
            <person name="Saw J.H."/>
            <person name="Jorgensen S.L."/>
            <person name="Zaremba-Niedzwiedzka K."/>
            <person name="Martijn J."/>
            <person name="Lind A.E."/>
            <person name="van Eijk R."/>
            <person name="Schleper C."/>
            <person name="Guy L."/>
            <person name="Ettema T.J."/>
        </authorList>
    </citation>
    <scope>NUCLEOTIDE SEQUENCE</scope>
</reference>
<dbReference type="EMBL" id="LAZR01063509">
    <property type="protein sequence ID" value="KKK59375.1"/>
    <property type="molecule type" value="Genomic_DNA"/>
</dbReference>
<name>A0A0F8XEM1_9ZZZZ</name>
<sequence>ATNRGRYAIKDWFKGLKQQADTTIDNDFNSGWGKTSPSGTDPNSVPSLISSTPTVGTIGGLARSSFKSLQNGVETAAIADIGSEAGIGSMLELAATYSVGQSMTDLVVMSQTKWGNLGAYLSTQQRFRADEKLKLVNVRSIDIIGMTIVFENTNVMNAENSIADDSVYGINSKHFFIQVISGFDGRWGTQLERVNKSLNKYIPYEWFGQLMTDNPRGQWVASNVTT</sequence>
<organism evidence="1">
    <name type="scientific">marine sediment metagenome</name>
    <dbReference type="NCBI Taxonomy" id="412755"/>
    <lineage>
        <taxon>unclassified sequences</taxon>
        <taxon>metagenomes</taxon>
        <taxon>ecological metagenomes</taxon>
    </lineage>
</organism>
<protein>
    <recommendedName>
        <fullName evidence="2">Phage major capsid protein</fullName>
    </recommendedName>
</protein>
<evidence type="ECO:0000313" key="1">
    <source>
        <dbReference type="EMBL" id="KKK59375.1"/>
    </source>
</evidence>
<feature type="non-terminal residue" evidence="1">
    <location>
        <position position="1"/>
    </location>
</feature>
<dbReference type="AlphaFoldDB" id="A0A0F8XEM1"/>
<proteinExistence type="predicted"/>
<comment type="caution">
    <text evidence="1">The sequence shown here is derived from an EMBL/GenBank/DDBJ whole genome shotgun (WGS) entry which is preliminary data.</text>
</comment>
<evidence type="ECO:0008006" key="2">
    <source>
        <dbReference type="Google" id="ProtNLM"/>
    </source>
</evidence>
<gene>
    <name evidence="1" type="ORF">LCGC14_3035010</name>
</gene>